<evidence type="ECO:0000313" key="4">
    <source>
        <dbReference type="EMBL" id="GFY54138.1"/>
    </source>
</evidence>
<accession>A0A8X7C4X2</accession>
<feature type="region of interest" description="Disordered" evidence="2">
    <location>
        <begin position="33"/>
        <end position="67"/>
    </location>
</feature>
<dbReference type="GO" id="GO:0006508">
    <property type="term" value="P:proteolysis"/>
    <property type="evidence" value="ECO:0007669"/>
    <property type="project" value="InterPro"/>
</dbReference>
<gene>
    <name evidence="4" type="primary">AVEN_259560_1</name>
    <name evidence="4" type="ORF">TNIN_254201</name>
</gene>
<dbReference type="Proteomes" id="UP000886998">
    <property type="component" value="Unassembled WGS sequence"/>
</dbReference>
<dbReference type="GO" id="GO:0003676">
    <property type="term" value="F:nucleic acid binding"/>
    <property type="evidence" value="ECO:0007669"/>
    <property type="project" value="InterPro"/>
</dbReference>
<dbReference type="EMBL" id="BMAV01009723">
    <property type="protein sequence ID" value="GFY54138.1"/>
    <property type="molecule type" value="Genomic_DNA"/>
</dbReference>
<feature type="compositionally biased region" description="Basic and acidic residues" evidence="2">
    <location>
        <begin position="49"/>
        <end position="67"/>
    </location>
</feature>
<reference evidence="4" key="1">
    <citation type="submission" date="2020-08" db="EMBL/GenBank/DDBJ databases">
        <title>Multicomponent nature underlies the extraordinary mechanical properties of spider dragline silk.</title>
        <authorList>
            <person name="Kono N."/>
            <person name="Nakamura H."/>
            <person name="Mori M."/>
            <person name="Yoshida Y."/>
            <person name="Ohtoshi R."/>
            <person name="Malay A.D."/>
            <person name="Moran D.A.P."/>
            <person name="Tomita M."/>
            <person name="Numata K."/>
            <person name="Arakawa K."/>
        </authorList>
    </citation>
    <scope>NUCLEOTIDE SEQUENCE</scope>
</reference>
<evidence type="ECO:0000256" key="1">
    <source>
        <dbReference type="PROSITE-ProRule" id="PRU00047"/>
    </source>
</evidence>
<dbReference type="SUPFAM" id="SSF57756">
    <property type="entry name" value="Retrovirus zinc finger-like domains"/>
    <property type="match status" value="1"/>
</dbReference>
<dbReference type="InterPro" id="IPR036875">
    <property type="entry name" value="Znf_CCHC_sf"/>
</dbReference>
<keyword evidence="5" id="KW-1185">Reference proteome</keyword>
<dbReference type="OrthoDB" id="6430065at2759"/>
<evidence type="ECO:0000256" key="2">
    <source>
        <dbReference type="SAM" id="MobiDB-lite"/>
    </source>
</evidence>
<dbReference type="Gene3D" id="4.10.60.10">
    <property type="entry name" value="Zinc finger, CCHC-type"/>
    <property type="match status" value="1"/>
</dbReference>
<keyword evidence="1" id="KW-0479">Metal-binding</keyword>
<evidence type="ECO:0000259" key="3">
    <source>
        <dbReference type="PROSITE" id="PS50158"/>
    </source>
</evidence>
<dbReference type="GO" id="GO:0008270">
    <property type="term" value="F:zinc ion binding"/>
    <property type="evidence" value="ECO:0007669"/>
    <property type="project" value="UniProtKB-KW"/>
</dbReference>
<protein>
    <submittedName>
        <fullName evidence="4">CCHC-type domain-containing protein</fullName>
    </submittedName>
</protein>
<dbReference type="SMART" id="SM00343">
    <property type="entry name" value="ZnF_C2HC"/>
    <property type="match status" value="1"/>
</dbReference>
<keyword evidence="1" id="KW-0863">Zinc-finger</keyword>
<feature type="domain" description="CCHC-type" evidence="3">
    <location>
        <begin position="169"/>
        <end position="184"/>
    </location>
</feature>
<dbReference type="PANTHER" id="PTHR46888:SF1">
    <property type="entry name" value="RIBONUCLEASE H"/>
    <property type="match status" value="1"/>
</dbReference>
<keyword evidence="1" id="KW-0862">Zinc</keyword>
<proteinExistence type="predicted"/>
<dbReference type="InterPro" id="IPR001878">
    <property type="entry name" value="Znf_CCHC"/>
</dbReference>
<dbReference type="GO" id="GO:0004190">
    <property type="term" value="F:aspartic-type endopeptidase activity"/>
    <property type="evidence" value="ECO:0007669"/>
    <property type="project" value="InterPro"/>
</dbReference>
<dbReference type="PANTHER" id="PTHR46888">
    <property type="entry name" value="ZINC KNUCKLE DOMAINCONTAINING PROTEIN-RELATED"/>
    <property type="match status" value="1"/>
</dbReference>
<dbReference type="PROSITE" id="PS00141">
    <property type="entry name" value="ASP_PROTEASE"/>
    <property type="match status" value="1"/>
</dbReference>
<organism evidence="4 5">
    <name type="scientific">Trichonephila inaurata madagascariensis</name>
    <dbReference type="NCBI Taxonomy" id="2747483"/>
    <lineage>
        <taxon>Eukaryota</taxon>
        <taxon>Metazoa</taxon>
        <taxon>Ecdysozoa</taxon>
        <taxon>Arthropoda</taxon>
        <taxon>Chelicerata</taxon>
        <taxon>Arachnida</taxon>
        <taxon>Araneae</taxon>
        <taxon>Araneomorphae</taxon>
        <taxon>Entelegynae</taxon>
        <taxon>Araneoidea</taxon>
        <taxon>Nephilidae</taxon>
        <taxon>Trichonephila</taxon>
        <taxon>Trichonephila inaurata</taxon>
    </lineage>
</organism>
<dbReference type="PROSITE" id="PS50158">
    <property type="entry name" value="ZF_CCHC"/>
    <property type="match status" value="1"/>
</dbReference>
<dbReference type="InterPro" id="IPR001969">
    <property type="entry name" value="Aspartic_peptidase_AS"/>
</dbReference>
<name>A0A8X7C4X2_9ARAC</name>
<evidence type="ECO:0000313" key="5">
    <source>
        <dbReference type="Proteomes" id="UP000886998"/>
    </source>
</evidence>
<dbReference type="AlphaFoldDB" id="A0A8X7C4X2"/>
<sequence length="347" mass="38606">MPSLVSFSPLEPGKEFRGWIYCLRLATVRTRHTRSGSGPTIYRGGPGNGREDQTGRDRTSGHSDRKKISNKETEILQCIFKLMTTWIPGIVLQQFQVKKQDLLHMEFCYHLPRKSYDGPARAKWKDNEKKSFNGYSGKQPFGEKRSDINFSSKKNFDKSKVPEIEKFACFTCGSDKHFKRDCPKNKRVDNKRLNVNKVSTEGTELKDRTVAARVDLLGKVIPRRAIENKLSKLVKTSISVDGKLVHALVDSGTEITVIKKDLVPGISVEGASSIYLKGIFLPAVKCPLVYVPIGLATGGQVNVVHQQVLCALAEVLVEDVLLPPDVLDMLGGAQSEENSLAHKALRT</sequence>
<comment type="caution">
    <text evidence="4">The sequence shown here is derived from an EMBL/GenBank/DDBJ whole genome shotgun (WGS) entry which is preliminary data.</text>
</comment>